<evidence type="ECO:0000313" key="7">
    <source>
        <dbReference type="EMBL" id="AFN65130.1"/>
    </source>
</evidence>
<dbReference type="GO" id="GO:1990904">
    <property type="term" value="C:ribonucleoprotein complex"/>
    <property type="evidence" value="ECO:0007669"/>
    <property type="project" value="UniProtKB-KW"/>
</dbReference>
<sequence length="190" mass="21919">MELIDVIREPYLNKKRGSPSTNKFVLTFLVDRKANKVMIKKAFQSFFGVKALAVNTLVKKPKPARMTQKSRKNFTKAKKIAYVSLLREDFLNLKRSLEGDTELLEKELEEAMKEAEAQSSEPKSVDVQEEIKEVVEESVEEVKTEGETETIVEEEIKVEDKEETVVEEIKEEKIEEEQPVVEEKAEEPKE</sequence>
<keyword evidence="4" id="KW-0699">rRNA-binding</keyword>
<dbReference type="PATRIC" id="fig|1197325.3.peg.366"/>
<feature type="coiled-coil region" evidence="5">
    <location>
        <begin position="94"/>
        <end position="121"/>
    </location>
</feature>
<feature type="region of interest" description="Disordered" evidence="6">
    <location>
        <begin position="170"/>
        <end position="190"/>
    </location>
</feature>
<keyword evidence="5" id="KW-0175">Coiled coil</keyword>
<dbReference type="AlphaFoldDB" id="I6ZIV2"/>
<dbReference type="RefSeq" id="WP_014849840.1">
    <property type="nucleotide sequence ID" value="NC_018149.1"/>
</dbReference>
<dbReference type="Pfam" id="PF00276">
    <property type="entry name" value="Ribosomal_L23"/>
    <property type="match status" value="1"/>
</dbReference>
<keyword evidence="8" id="KW-1185">Reference proteome</keyword>
<evidence type="ECO:0000256" key="6">
    <source>
        <dbReference type="SAM" id="MobiDB-lite"/>
    </source>
</evidence>
<keyword evidence="3 4" id="KW-0687">Ribonucleoprotein</keyword>
<keyword evidence="2 4" id="KW-0689">Ribosomal protein</keyword>
<dbReference type="KEGG" id="mwe:WEN_01685"/>
<dbReference type="InterPro" id="IPR012678">
    <property type="entry name" value="Ribosomal_uL23/eL15/eS24_sf"/>
</dbReference>
<dbReference type="Gene3D" id="3.30.70.330">
    <property type="match status" value="1"/>
</dbReference>
<dbReference type="STRING" id="1197325.WEN_01685"/>
<dbReference type="HOGENOM" id="CLU_118079_0_0_14"/>
<name>I6ZIV2_MYCWM</name>
<dbReference type="GO" id="GO:0006412">
    <property type="term" value="P:translation"/>
    <property type="evidence" value="ECO:0007669"/>
    <property type="project" value="UniProtKB-UniRule"/>
</dbReference>
<evidence type="ECO:0000256" key="4">
    <source>
        <dbReference type="HAMAP-Rule" id="MF_01369"/>
    </source>
</evidence>
<evidence type="ECO:0000256" key="3">
    <source>
        <dbReference type="ARBA" id="ARBA00023274"/>
    </source>
</evidence>
<dbReference type="InterPro" id="IPR013025">
    <property type="entry name" value="Ribosomal_uL23-like"/>
</dbReference>
<dbReference type="GO" id="GO:0003735">
    <property type="term" value="F:structural constituent of ribosome"/>
    <property type="evidence" value="ECO:0007669"/>
    <property type="project" value="InterPro"/>
</dbReference>
<feature type="compositionally biased region" description="Basic and acidic residues" evidence="6">
    <location>
        <begin position="181"/>
        <end position="190"/>
    </location>
</feature>
<comment type="function">
    <text evidence="4">One of the early assembly proteins it binds 23S rRNA. One of the proteins that surrounds the polypeptide exit tunnel on the outside of the ribosome. Forms the main docking site for trigger factor binding to the ribosome.</text>
</comment>
<dbReference type="GO" id="GO:0019843">
    <property type="term" value="F:rRNA binding"/>
    <property type="evidence" value="ECO:0007669"/>
    <property type="project" value="UniProtKB-UniRule"/>
</dbReference>
<proteinExistence type="inferred from homology"/>
<dbReference type="Proteomes" id="UP000009005">
    <property type="component" value="Chromosome"/>
</dbReference>
<evidence type="ECO:0000256" key="2">
    <source>
        <dbReference type="ARBA" id="ARBA00022980"/>
    </source>
</evidence>
<evidence type="ECO:0000256" key="1">
    <source>
        <dbReference type="ARBA" id="ARBA00006700"/>
    </source>
</evidence>
<organism evidence="7 8">
    <name type="scientific">Mycoplasma wenyonii (strain Massachusetts)</name>
    <name type="common">Eperythrozoon wenyonii</name>
    <dbReference type="NCBI Taxonomy" id="1197325"/>
    <lineage>
        <taxon>Bacteria</taxon>
        <taxon>Bacillati</taxon>
        <taxon>Mycoplasmatota</taxon>
        <taxon>Mollicutes</taxon>
        <taxon>Mycoplasmataceae</taxon>
        <taxon>Mycoplasma</taxon>
    </lineage>
</organism>
<dbReference type="InterPro" id="IPR012677">
    <property type="entry name" value="Nucleotide-bd_a/b_plait_sf"/>
</dbReference>
<reference evidence="7 8" key="1">
    <citation type="journal article" date="2012" name="J. Bacteriol.">
        <title>Complete genome sequence of Mycoplasma wenyonii strain Massachusetts.</title>
        <authorList>
            <person name="Dos Santos A.P."/>
            <person name="Guimaraes A.M."/>
            <person name="do Nascimento N.C."/>
            <person name="Sanmiguel P.J."/>
            <person name="Messick J.B."/>
        </authorList>
    </citation>
    <scope>NUCLEOTIDE SEQUENCE [LARGE SCALE GENOMIC DNA]</scope>
    <source>
        <strain evidence="7 8">Massachusetts</strain>
    </source>
</reference>
<dbReference type="HAMAP" id="MF_01369_B">
    <property type="entry name" value="Ribosomal_uL23_B"/>
    <property type="match status" value="1"/>
</dbReference>
<gene>
    <name evidence="4 7" type="primary">rplW</name>
    <name evidence="7" type="ordered locus">WEN_01685</name>
</gene>
<keyword evidence="4" id="KW-0694">RNA-binding</keyword>
<evidence type="ECO:0000313" key="8">
    <source>
        <dbReference type="Proteomes" id="UP000009005"/>
    </source>
</evidence>
<evidence type="ECO:0000256" key="5">
    <source>
        <dbReference type="SAM" id="Coils"/>
    </source>
</evidence>
<comment type="similarity">
    <text evidence="1 4">Belongs to the universal ribosomal protein uL23 family.</text>
</comment>
<dbReference type="GO" id="GO:0005840">
    <property type="term" value="C:ribosome"/>
    <property type="evidence" value="ECO:0007669"/>
    <property type="project" value="UniProtKB-KW"/>
</dbReference>
<comment type="subunit">
    <text evidence="4">Part of the 50S ribosomal subunit. Contacts protein L29, and trigger factor when it is bound to the ribosome.</text>
</comment>
<dbReference type="OrthoDB" id="9793353at2"/>
<dbReference type="EMBL" id="CP003703">
    <property type="protein sequence ID" value="AFN65130.1"/>
    <property type="molecule type" value="Genomic_DNA"/>
</dbReference>
<dbReference type="SUPFAM" id="SSF54189">
    <property type="entry name" value="Ribosomal proteins S24e, L23 and L15e"/>
    <property type="match status" value="1"/>
</dbReference>
<protein>
    <recommendedName>
        <fullName evidence="4">Large ribosomal subunit protein uL23</fullName>
    </recommendedName>
</protein>
<accession>I6ZIV2</accession>